<organism evidence="3 4">
    <name type="scientific">Hymenobacter nivis</name>
    <dbReference type="NCBI Taxonomy" id="1850093"/>
    <lineage>
        <taxon>Bacteria</taxon>
        <taxon>Pseudomonadati</taxon>
        <taxon>Bacteroidota</taxon>
        <taxon>Cytophagia</taxon>
        <taxon>Cytophagales</taxon>
        <taxon>Hymenobacteraceae</taxon>
        <taxon>Hymenobacter</taxon>
    </lineage>
</organism>
<dbReference type="OrthoDB" id="884955at2"/>
<evidence type="ECO:0000256" key="2">
    <source>
        <dbReference type="SAM" id="SignalP"/>
    </source>
</evidence>
<feature type="region of interest" description="Disordered" evidence="1">
    <location>
        <begin position="16"/>
        <end position="107"/>
    </location>
</feature>
<dbReference type="AlphaFoldDB" id="A0A2Z3GQX8"/>
<evidence type="ECO:0000256" key="1">
    <source>
        <dbReference type="SAM" id="MobiDB-lite"/>
    </source>
</evidence>
<dbReference type="RefSeq" id="WP_109657557.1">
    <property type="nucleotide sequence ID" value="NZ_CP029145.1"/>
</dbReference>
<dbReference type="Proteomes" id="UP000245999">
    <property type="component" value="Chromosome"/>
</dbReference>
<evidence type="ECO:0000313" key="4">
    <source>
        <dbReference type="Proteomes" id="UP000245999"/>
    </source>
</evidence>
<proteinExistence type="predicted"/>
<dbReference type="EMBL" id="CP029145">
    <property type="protein sequence ID" value="AWM34522.1"/>
    <property type="molecule type" value="Genomic_DNA"/>
</dbReference>
<keyword evidence="4" id="KW-1185">Reference proteome</keyword>
<evidence type="ECO:0000313" key="3">
    <source>
        <dbReference type="EMBL" id="AWM34522.1"/>
    </source>
</evidence>
<sequence>MKKLLFLAALAAGITTASAQAPGSAQGKSGPMNHKPVTGDPVTAAPNGPVNAGVKPGQKVNTAPATGANRASRSSSTLKAANQGTATASDKPQSMGKNAAVKPGAKK</sequence>
<keyword evidence="2" id="KW-0732">Signal</keyword>
<name>A0A2Z3GQX8_9BACT</name>
<feature type="signal peptide" evidence="2">
    <location>
        <begin position="1"/>
        <end position="19"/>
    </location>
</feature>
<feature type="chain" id="PRO_5016435768" evidence="2">
    <location>
        <begin position="20"/>
        <end position="107"/>
    </location>
</feature>
<feature type="compositionally biased region" description="Polar residues" evidence="1">
    <location>
        <begin position="59"/>
        <end position="96"/>
    </location>
</feature>
<accession>A0A2Z3GQX8</accession>
<dbReference type="KEGG" id="hnv:DDQ68_18070"/>
<reference evidence="4" key="1">
    <citation type="submission" date="2018-04" db="EMBL/GenBank/DDBJ databases">
        <title>Complete genome of Antarctic heterotrophic bacterium Hymenobacter nivis.</title>
        <authorList>
            <person name="Terashima M."/>
        </authorList>
    </citation>
    <scope>NUCLEOTIDE SEQUENCE [LARGE SCALE GENOMIC DNA]</scope>
    <source>
        <strain evidence="4">NBRC 111535</strain>
    </source>
</reference>
<protein>
    <submittedName>
        <fullName evidence="3">Uncharacterized protein</fullName>
    </submittedName>
</protein>
<feature type="compositionally biased region" description="Polar residues" evidence="1">
    <location>
        <begin position="16"/>
        <end position="27"/>
    </location>
</feature>
<gene>
    <name evidence="3" type="ORF">DDQ68_18070</name>
</gene>